<dbReference type="InterPro" id="IPR011042">
    <property type="entry name" value="6-blade_b-propeller_TolB-like"/>
</dbReference>
<dbReference type="Pfam" id="PF17170">
    <property type="entry name" value="DUF5128"/>
    <property type="match status" value="1"/>
</dbReference>
<dbReference type="AlphaFoldDB" id="A0A150WYB2"/>
<name>A0A150WYB2_9BACT</name>
<dbReference type="Proteomes" id="UP000075606">
    <property type="component" value="Unassembled WGS sequence"/>
</dbReference>
<dbReference type="EMBL" id="LRPC01000032">
    <property type="protein sequence ID" value="KYG71481.1"/>
    <property type="molecule type" value="Genomic_DNA"/>
</dbReference>
<gene>
    <name evidence="2" type="ORF">AWW68_18210</name>
</gene>
<keyword evidence="1" id="KW-0732">Signal</keyword>
<reference evidence="2 3" key="1">
    <citation type="submission" date="2016-01" db="EMBL/GenBank/DDBJ databases">
        <title>Genome sequencing of Roseivirga spongicola UST030701-084.</title>
        <authorList>
            <person name="Selvaratnam C."/>
            <person name="Thevarajoo S."/>
            <person name="Goh K.M."/>
            <person name="Ee R."/>
            <person name="Chan K.-G."/>
            <person name="Chong C.S."/>
        </authorList>
    </citation>
    <scope>NUCLEOTIDE SEQUENCE [LARGE SCALE GENOMIC DNA]</scope>
    <source>
        <strain evidence="2 3">UST030701-084</strain>
    </source>
</reference>
<evidence type="ECO:0000313" key="2">
    <source>
        <dbReference type="EMBL" id="KYG71481.1"/>
    </source>
</evidence>
<evidence type="ECO:0000256" key="1">
    <source>
        <dbReference type="SAM" id="SignalP"/>
    </source>
</evidence>
<evidence type="ECO:0008006" key="4">
    <source>
        <dbReference type="Google" id="ProtNLM"/>
    </source>
</evidence>
<dbReference type="STRING" id="333140.AWW68_18210"/>
<proteinExistence type="predicted"/>
<dbReference type="PROSITE" id="PS51257">
    <property type="entry name" value="PROKAR_LIPOPROTEIN"/>
    <property type="match status" value="1"/>
</dbReference>
<evidence type="ECO:0000313" key="3">
    <source>
        <dbReference type="Proteomes" id="UP000075606"/>
    </source>
</evidence>
<protein>
    <recommendedName>
        <fullName evidence="4">6-bladed beta-propeller</fullName>
    </recommendedName>
</protein>
<accession>A0A150WYB2</accession>
<sequence length="361" mass="41761">MKRTYTLFSLLFILLFSCGNESEDQQDVFRVIPVNPNADDELSIDDIADEIEAVKLEETDESLIAMTTKVERTEDYIFIFDFSQQKIFQFDDSGKFLQLIGKIGGGPEEVERPVGFSLDRMNEHIYIIGMRKIVVYDYNGDFVRYIRDYSFPNYTYFMNDTLEVFRTETKNLEGGGFLKFPTRYRIDPSTGGRIDSLELTKVSLKNQMMFIMTDANYYSESTDKTYFYLPVLFPEPFVRDTIYEARSSVFEPSLKLDFGESAVSETGNKAVNIRSFFRSDRYLIVRYSFEGKAKLLIYDLEEYMSYNLDAGLDGGEHSDGEPVLLTPLPAESNTYYFSAKKLEEGMTEEPNPTLYFVKLKN</sequence>
<organism evidence="2 3">
    <name type="scientific">Roseivirga spongicola</name>
    <dbReference type="NCBI Taxonomy" id="333140"/>
    <lineage>
        <taxon>Bacteria</taxon>
        <taxon>Pseudomonadati</taxon>
        <taxon>Bacteroidota</taxon>
        <taxon>Cytophagia</taxon>
        <taxon>Cytophagales</taxon>
        <taxon>Roseivirgaceae</taxon>
        <taxon>Roseivirga</taxon>
    </lineage>
</organism>
<keyword evidence="3" id="KW-1185">Reference proteome</keyword>
<dbReference type="Gene3D" id="2.120.10.30">
    <property type="entry name" value="TolB, C-terminal domain"/>
    <property type="match status" value="1"/>
</dbReference>
<feature type="signal peptide" evidence="1">
    <location>
        <begin position="1"/>
        <end position="22"/>
    </location>
</feature>
<comment type="caution">
    <text evidence="2">The sequence shown here is derived from an EMBL/GenBank/DDBJ whole genome shotgun (WGS) entry which is preliminary data.</text>
</comment>
<feature type="chain" id="PRO_5007573892" description="6-bladed beta-propeller" evidence="1">
    <location>
        <begin position="23"/>
        <end position="361"/>
    </location>
</feature>
<dbReference type="SUPFAM" id="SSF63825">
    <property type="entry name" value="YWTD domain"/>
    <property type="match status" value="1"/>
</dbReference>